<feature type="chain" id="PRO_5043188158" description="DUF4097 domain-containing protein" evidence="1">
    <location>
        <begin position="35"/>
        <end position="265"/>
    </location>
</feature>
<protein>
    <recommendedName>
        <fullName evidence="2">DUF4097 domain-containing protein</fullName>
    </recommendedName>
</protein>
<evidence type="ECO:0000256" key="1">
    <source>
        <dbReference type="SAM" id="SignalP"/>
    </source>
</evidence>
<dbReference type="RefSeq" id="WP_050364298.1">
    <property type="nucleotide sequence ID" value="NZ_CP134822.1"/>
</dbReference>
<evidence type="ECO:0000313" key="4">
    <source>
        <dbReference type="Proteomes" id="UP000028058"/>
    </source>
</evidence>
<gene>
    <name evidence="3" type="ORF">SFRA_001585</name>
</gene>
<feature type="signal peptide" evidence="1">
    <location>
        <begin position="1"/>
        <end position="34"/>
    </location>
</feature>
<dbReference type="Pfam" id="PF13349">
    <property type="entry name" value="DUF4097"/>
    <property type="match status" value="1"/>
</dbReference>
<dbReference type="AlphaFoldDB" id="A0A3R7EYR8"/>
<feature type="domain" description="DUF4097" evidence="2">
    <location>
        <begin position="140"/>
        <end position="261"/>
    </location>
</feature>
<dbReference type="EMBL" id="JNAD02000001">
    <property type="protein sequence ID" value="RKM98955.1"/>
    <property type="molecule type" value="Genomic_DNA"/>
</dbReference>
<dbReference type="OrthoDB" id="5243271at2"/>
<evidence type="ECO:0000313" key="3">
    <source>
        <dbReference type="EMBL" id="RKM98955.1"/>
    </source>
</evidence>
<reference evidence="3 4" key="1">
    <citation type="journal article" date="2014" name="Genome Announc.">
        <title>Draft Genome Sequence of Streptomyces fradiae ATCC 19609, a Strain Highly Sensitive to Antibiotics.</title>
        <authorList>
            <person name="Bekker O.B."/>
            <person name="Klimina K.M."/>
            <person name="Vatlin A.A."/>
            <person name="Zakharevich N.V."/>
            <person name="Kasianov A.S."/>
            <person name="Danilenko V.N."/>
        </authorList>
    </citation>
    <scope>NUCLEOTIDE SEQUENCE [LARGE SCALE GENOMIC DNA]</scope>
    <source>
        <strain evidence="3 4">ATCC 19609</strain>
    </source>
</reference>
<dbReference type="Proteomes" id="UP000028058">
    <property type="component" value="Unassembled WGS sequence"/>
</dbReference>
<name>A0A3R7EYR8_9ACTN</name>
<keyword evidence="1" id="KW-0732">Signal</keyword>
<accession>A0A3R7EYR8</accession>
<evidence type="ECO:0000259" key="2">
    <source>
        <dbReference type="Pfam" id="PF13349"/>
    </source>
</evidence>
<proteinExistence type="predicted"/>
<comment type="caution">
    <text evidence="3">The sequence shown here is derived from an EMBL/GenBank/DDBJ whole genome shotgun (WGS) entry which is preliminary data.</text>
</comment>
<keyword evidence="4" id="KW-1185">Reference proteome</keyword>
<sequence>MPHRRLPLPSRTPSRRRRRGLLAAVGAAVLVAGAAGCGGDAGDDETPERRAFSLGGEVLKIDAENTSVELVPAEVEDVRVTRWFSGWTAVGGDVEEFWEMEGDTLRIGVRCEGLIDNCGSRHRVEVPRDAAVTVDGDNGRVTATGFATALKLRSDNGSVRVENARGPLELKSDNGKVKATGVAARRVSAEADNGAVELGFTRVPDQVDVTSDNGSVSLGLPRASYRVDAEARNGDTDITVPRDTASKHRITVRSDNGNITVRTAE</sequence>
<dbReference type="InterPro" id="IPR025164">
    <property type="entry name" value="Toastrack_DUF4097"/>
</dbReference>
<organism evidence="3 4">
    <name type="scientific">Streptomyces xinghaiensis</name>
    <dbReference type="NCBI Taxonomy" id="1038928"/>
    <lineage>
        <taxon>Bacteria</taxon>
        <taxon>Bacillati</taxon>
        <taxon>Actinomycetota</taxon>
        <taxon>Actinomycetes</taxon>
        <taxon>Kitasatosporales</taxon>
        <taxon>Streptomycetaceae</taxon>
        <taxon>Streptomyces</taxon>
    </lineage>
</organism>